<evidence type="ECO:0000313" key="1">
    <source>
        <dbReference type="EMBL" id="ADC48806.1"/>
    </source>
</evidence>
<proteinExistence type="predicted"/>
<dbReference type="AlphaFoldDB" id="D3FX51"/>
<dbReference type="eggNOG" id="ENOG5032ACM">
    <property type="taxonomic scope" value="Bacteria"/>
</dbReference>
<dbReference type="KEGG" id="bpf:BpOF4_03700"/>
<dbReference type="Proteomes" id="UP000001544">
    <property type="component" value="Chromosome"/>
</dbReference>
<accession>D3FX51</accession>
<dbReference type="RefSeq" id="WP_012960081.1">
    <property type="nucleotide sequence ID" value="NC_013791.2"/>
</dbReference>
<evidence type="ECO:0000313" key="2">
    <source>
        <dbReference type="Proteomes" id="UP000001544"/>
    </source>
</evidence>
<gene>
    <name evidence="1" type="ordered locus">BpOF4_03700</name>
</gene>
<reference evidence="1 2" key="1">
    <citation type="journal article" date="2011" name="Environ. Microbiol.">
        <title>Genome of alkaliphilic Bacillus pseudofirmus OF4 reveals adaptations that support the ability to grow in an external pH range from 7.5 to 11.4.</title>
        <authorList>
            <person name="Janto B."/>
            <person name="Ahmed A."/>
            <person name="Ito M."/>
            <person name="Liu J."/>
            <person name="Hicks D.B."/>
            <person name="Pagni S."/>
            <person name="Fackelmayer O.J."/>
            <person name="Smith T.A."/>
            <person name="Earl J."/>
            <person name="Elbourne L.D."/>
            <person name="Hassan K."/>
            <person name="Paulsen I.T."/>
            <person name="Kolsto A.B."/>
            <person name="Tourasse N.J."/>
            <person name="Ehrlich G.D."/>
            <person name="Boissy R."/>
            <person name="Ivey D.M."/>
            <person name="Li G."/>
            <person name="Xue Y."/>
            <person name="Ma Y."/>
            <person name="Hu F.Z."/>
            <person name="Krulwich T.A."/>
        </authorList>
    </citation>
    <scope>NUCLEOTIDE SEQUENCE [LARGE SCALE GENOMIC DNA]</scope>
    <source>
        <strain evidence="2">ATCC BAA-2126 / JCM 17055 / OF4</strain>
    </source>
</reference>
<dbReference type="EMBL" id="CP001878">
    <property type="protein sequence ID" value="ADC48806.1"/>
    <property type="molecule type" value="Genomic_DNA"/>
</dbReference>
<organism evidence="1 2">
    <name type="scientific">Alkalihalophilus pseudofirmus (strain ATCC BAA-2126 / JCM 17055 / OF4)</name>
    <name type="common">Bacillus pseudofirmus</name>
    <dbReference type="NCBI Taxonomy" id="398511"/>
    <lineage>
        <taxon>Bacteria</taxon>
        <taxon>Bacillati</taxon>
        <taxon>Bacillota</taxon>
        <taxon>Bacilli</taxon>
        <taxon>Bacillales</taxon>
        <taxon>Bacillaceae</taxon>
        <taxon>Alkalihalophilus</taxon>
    </lineage>
</organism>
<sequence>MIPEEVEIRIAKYFLHMYLPDEVMRKVEEKLLPPCVWKGEEELDYDELVRWSLEIINQELDGKSFK</sequence>
<keyword evidence="2" id="KW-1185">Reference proteome</keyword>
<dbReference type="STRING" id="398511.BpOF4_03700"/>
<dbReference type="HOGENOM" id="CLU_2822191_0_0_9"/>
<name>D3FX51_ALKPO</name>
<protein>
    <submittedName>
        <fullName evidence="1">Uncharacterized protein</fullName>
    </submittedName>
</protein>